<sequence length="109" mass="11962">MFLDLKLSTTPAVKINPLTFVPWLATEGSSVTNLPVNHVRPPTLTSHHGCPLHRLLPVSLTSLHTDHSPRIPAHSPCRPFSSPPFISRAIRIRGKVLKFLADSDITDAT</sequence>
<comment type="caution">
    <text evidence="1">The sequence shown here is derived from an EMBL/GenBank/DDBJ whole genome shotgun (WGS) entry which is preliminary data.</text>
</comment>
<dbReference type="EMBL" id="JAHRIO010025143">
    <property type="protein sequence ID" value="MEQ2166715.1"/>
    <property type="molecule type" value="Genomic_DNA"/>
</dbReference>
<keyword evidence="2" id="KW-1185">Reference proteome</keyword>
<reference evidence="1 2" key="1">
    <citation type="submission" date="2021-06" db="EMBL/GenBank/DDBJ databases">
        <authorList>
            <person name="Palmer J.M."/>
        </authorList>
    </citation>
    <scope>NUCLEOTIDE SEQUENCE [LARGE SCALE GENOMIC DNA]</scope>
    <source>
        <strain evidence="1 2">GA_2019</strain>
        <tissue evidence="1">Muscle</tissue>
    </source>
</reference>
<gene>
    <name evidence="1" type="ORF">GOODEAATRI_031106</name>
</gene>
<name>A0ABV0N5Q2_9TELE</name>
<feature type="non-terminal residue" evidence="1">
    <location>
        <position position="109"/>
    </location>
</feature>
<evidence type="ECO:0000313" key="2">
    <source>
        <dbReference type="Proteomes" id="UP001476798"/>
    </source>
</evidence>
<organism evidence="1 2">
    <name type="scientific">Goodea atripinnis</name>
    <dbReference type="NCBI Taxonomy" id="208336"/>
    <lineage>
        <taxon>Eukaryota</taxon>
        <taxon>Metazoa</taxon>
        <taxon>Chordata</taxon>
        <taxon>Craniata</taxon>
        <taxon>Vertebrata</taxon>
        <taxon>Euteleostomi</taxon>
        <taxon>Actinopterygii</taxon>
        <taxon>Neopterygii</taxon>
        <taxon>Teleostei</taxon>
        <taxon>Neoteleostei</taxon>
        <taxon>Acanthomorphata</taxon>
        <taxon>Ovalentaria</taxon>
        <taxon>Atherinomorphae</taxon>
        <taxon>Cyprinodontiformes</taxon>
        <taxon>Goodeidae</taxon>
        <taxon>Goodea</taxon>
    </lineage>
</organism>
<dbReference type="Proteomes" id="UP001476798">
    <property type="component" value="Unassembled WGS sequence"/>
</dbReference>
<evidence type="ECO:0000313" key="1">
    <source>
        <dbReference type="EMBL" id="MEQ2166715.1"/>
    </source>
</evidence>
<protein>
    <submittedName>
        <fullName evidence="1">Uncharacterized protein</fullName>
    </submittedName>
</protein>
<proteinExistence type="predicted"/>
<accession>A0ABV0N5Q2</accession>